<evidence type="ECO:0000259" key="3">
    <source>
        <dbReference type="PROSITE" id="PS50897"/>
    </source>
</evidence>
<dbReference type="InterPro" id="IPR013144">
    <property type="entry name" value="CRA_dom"/>
</dbReference>
<dbReference type="Pfam" id="PF08513">
    <property type="entry name" value="LisH"/>
    <property type="match status" value="1"/>
</dbReference>
<protein>
    <recommendedName>
        <fullName evidence="3">CTLH domain-containing protein</fullName>
    </recommendedName>
</protein>
<evidence type="ECO:0000256" key="1">
    <source>
        <dbReference type="ARBA" id="ARBA00002343"/>
    </source>
</evidence>
<proteinExistence type="predicted"/>
<name>A0A9N9YIX4_9HYPO</name>
<dbReference type="PROSITE" id="PS50897">
    <property type="entry name" value="CTLH"/>
    <property type="match status" value="1"/>
</dbReference>
<dbReference type="SMART" id="SM00757">
    <property type="entry name" value="CRA"/>
    <property type="match status" value="1"/>
</dbReference>
<feature type="non-terminal residue" evidence="4">
    <location>
        <position position="1"/>
    </location>
</feature>
<comment type="function">
    <text evidence="1">Involved in the proteasome-dependent degradation of fructose-1,6-bisphosphatase.</text>
</comment>
<dbReference type="PROSITE" id="PS50896">
    <property type="entry name" value="LISH"/>
    <property type="match status" value="1"/>
</dbReference>
<gene>
    <name evidence="4" type="ORF">CRHIZ90672A_00008299</name>
</gene>
<keyword evidence="5" id="KW-1185">Reference proteome</keyword>
<dbReference type="InterPro" id="IPR006594">
    <property type="entry name" value="LisH"/>
</dbReference>
<sequence>HQASSTSTTTPSKHAFTQRVQDVRCPKSDINALILDYLTMEGYSMAAAKFSKEANLQPQQDDASIRSRQEIQHYIHIGNFEAAIESLNEYDPAILDEDESLHFALLRLQLVELIRVCNGDGGDITEALKFAQEHLGPRAPVNPQFLEDLEKTMALLLIPQESLEPPLAALLDPSIRRETADRVNRAIMERQSRRVIAGIRNLVKMRCWAENTARDSGVPLPDNIDIGLHGDDSDSLSNSLTHSENGRHFDNGTHHENGHEPMITT</sequence>
<dbReference type="EMBL" id="CABFNQ020000710">
    <property type="protein sequence ID" value="CAH0025508.1"/>
    <property type="molecule type" value="Genomic_DNA"/>
</dbReference>
<reference evidence="4" key="1">
    <citation type="submission" date="2021-10" db="EMBL/GenBank/DDBJ databases">
        <authorList>
            <person name="Piombo E."/>
        </authorList>
    </citation>
    <scope>NUCLEOTIDE SEQUENCE</scope>
</reference>
<feature type="non-terminal residue" evidence="4">
    <location>
        <position position="265"/>
    </location>
</feature>
<feature type="region of interest" description="Disordered" evidence="2">
    <location>
        <begin position="235"/>
        <end position="265"/>
    </location>
</feature>
<dbReference type="InterPro" id="IPR006595">
    <property type="entry name" value="CTLH_C"/>
</dbReference>
<evidence type="ECO:0000256" key="2">
    <source>
        <dbReference type="SAM" id="MobiDB-lite"/>
    </source>
</evidence>
<dbReference type="PANTHER" id="PTHR12864">
    <property type="entry name" value="RAN BINDING PROTEIN 9-RELATED"/>
    <property type="match status" value="1"/>
</dbReference>
<dbReference type="SMART" id="SM00668">
    <property type="entry name" value="CTLH"/>
    <property type="match status" value="1"/>
</dbReference>
<dbReference type="Proteomes" id="UP000696573">
    <property type="component" value="Unassembled WGS sequence"/>
</dbReference>
<accession>A0A9N9YIX4</accession>
<dbReference type="AlphaFoldDB" id="A0A9N9YIX4"/>
<evidence type="ECO:0000313" key="4">
    <source>
        <dbReference type="EMBL" id="CAH0025508.1"/>
    </source>
</evidence>
<dbReference type="InterPro" id="IPR024964">
    <property type="entry name" value="CTLH/CRA"/>
</dbReference>
<dbReference type="Pfam" id="PF10607">
    <property type="entry name" value="CTLH"/>
    <property type="match status" value="1"/>
</dbReference>
<evidence type="ECO:0000313" key="5">
    <source>
        <dbReference type="Proteomes" id="UP000696573"/>
    </source>
</evidence>
<feature type="domain" description="CTLH" evidence="3">
    <location>
        <begin position="64"/>
        <end position="121"/>
    </location>
</feature>
<comment type="caution">
    <text evidence="4">The sequence shown here is derived from an EMBL/GenBank/DDBJ whole genome shotgun (WGS) entry which is preliminary data.</text>
</comment>
<dbReference type="SMART" id="SM00667">
    <property type="entry name" value="LisH"/>
    <property type="match status" value="1"/>
</dbReference>
<organism evidence="4 5">
    <name type="scientific">Clonostachys rhizophaga</name>
    <dbReference type="NCBI Taxonomy" id="160324"/>
    <lineage>
        <taxon>Eukaryota</taxon>
        <taxon>Fungi</taxon>
        <taxon>Dikarya</taxon>
        <taxon>Ascomycota</taxon>
        <taxon>Pezizomycotina</taxon>
        <taxon>Sordariomycetes</taxon>
        <taxon>Hypocreomycetidae</taxon>
        <taxon>Hypocreales</taxon>
        <taxon>Bionectriaceae</taxon>
        <taxon>Clonostachys</taxon>
    </lineage>
</organism>
<dbReference type="OrthoDB" id="2415936at2759"/>
<dbReference type="InterPro" id="IPR050618">
    <property type="entry name" value="Ubq-SigPath_Reg"/>
</dbReference>
<feature type="compositionally biased region" description="Basic and acidic residues" evidence="2">
    <location>
        <begin position="244"/>
        <end position="259"/>
    </location>
</feature>